<evidence type="ECO:0000313" key="8">
    <source>
        <dbReference type="Proteomes" id="UP000541421"/>
    </source>
</evidence>
<dbReference type="AlphaFoldDB" id="A0A7Y4LA62"/>
<keyword evidence="2" id="KW-1003">Cell membrane</keyword>
<feature type="transmembrane region" description="Helical" evidence="6">
    <location>
        <begin position="192"/>
        <end position="210"/>
    </location>
</feature>
<evidence type="ECO:0000256" key="5">
    <source>
        <dbReference type="ARBA" id="ARBA00023136"/>
    </source>
</evidence>
<dbReference type="PANTHER" id="PTHR30086:SF20">
    <property type="entry name" value="ARGININE EXPORTER PROTEIN ARGO-RELATED"/>
    <property type="match status" value="1"/>
</dbReference>
<evidence type="ECO:0000256" key="3">
    <source>
        <dbReference type="ARBA" id="ARBA00022692"/>
    </source>
</evidence>
<keyword evidence="3 6" id="KW-0812">Transmembrane</keyword>
<dbReference type="RefSeq" id="WP_171587810.1">
    <property type="nucleotide sequence ID" value="NZ_JABGBO010000001.1"/>
</dbReference>
<dbReference type="GO" id="GO:0015171">
    <property type="term" value="F:amino acid transmembrane transporter activity"/>
    <property type="evidence" value="ECO:0007669"/>
    <property type="project" value="TreeGrafter"/>
</dbReference>
<gene>
    <name evidence="7" type="ORF">HKX40_00460</name>
</gene>
<evidence type="ECO:0000313" key="7">
    <source>
        <dbReference type="EMBL" id="NOL48611.1"/>
    </source>
</evidence>
<feature type="transmembrane region" description="Helical" evidence="6">
    <location>
        <begin position="6"/>
        <end position="30"/>
    </location>
</feature>
<keyword evidence="4 6" id="KW-1133">Transmembrane helix</keyword>
<dbReference type="InterPro" id="IPR001123">
    <property type="entry name" value="LeuE-type"/>
</dbReference>
<comment type="subcellular location">
    <subcellularLocation>
        <location evidence="1">Cell membrane</location>
        <topology evidence="1">Multi-pass membrane protein</topology>
    </subcellularLocation>
</comment>
<feature type="transmembrane region" description="Helical" evidence="6">
    <location>
        <begin position="122"/>
        <end position="143"/>
    </location>
</feature>
<reference evidence="7 8" key="1">
    <citation type="submission" date="2020-05" db="EMBL/GenBank/DDBJ databases">
        <authorList>
            <person name="Niu N."/>
        </authorList>
    </citation>
    <scope>NUCLEOTIDE SEQUENCE [LARGE SCALE GENOMIC DNA]</scope>
    <source>
        <strain evidence="7 8">LMG10982</strain>
    </source>
</reference>
<evidence type="ECO:0000256" key="4">
    <source>
        <dbReference type="ARBA" id="ARBA00022989"/>
    </source>
</evidence>
<organism evidence="7 8">
    <name type="scientific">Pelistega europaea</name>
    <dbReference type="NCBI Taxonomy" id="106147"/>
    <lineage>
        <taxon>Bacteria</taxon>
        <taxon>Pseudomonadati</taxon>
        <taxon>Pseudomonadota</taxon>
        <taxon>Betaproteobacteria</taxon>
        <taxon>Burkholderiales</taxon>
        <taxon>Alcaligenaceae</taxon>
        <taxon>Pelistega</taxon>
    </lineage>
</organism>
<dbReference type="GO" id="GO:0005886">
    <property type="term" value="C:plasma membrane"/>
    <property type="evidence" value="ECO:0007669"/>
    <property type="project" value="UniProtKB-SubCell"/>
</dbReference>
<dbReference type="EMBL" id="JABGBO010000001">
    <property type="protein sequence ID" value="NOL48611.1"/>
    <property type="molecule type" value="Genomic_DNA"/>
</dbReference>
<keyword evidence="5 6" id="KW-0472">Membrane</keyword>
<dbReference type="PANTHER" id="PTHR30086">
    <property type="entry name" value="ARGININE EXPORTER PROTEIN ARGO"/>
    <property type="match status" value="1"/>
</dbReference>
<protein>
    <submittedName>
        <fullName evidence="7">LysE family translocator</fullName>
    </submittedName>
</protein>
<accession>A0A7Y4LA62</accession>
<comment type="caution">
    <text evidence="7">The sequence shown here is derived from an EMBL/GenBank/DDBJ whole genome shotgun (WGS) entry which is preliminary data.</text>
</comment>
<dbReference type="Pfam" id="PF01810">
    <property type="entry name" value="LysE"/>
    <property type="match status" value="1"/>
</dbReference>
<proteinExistence type="predicted"/>
<keyword evidence="8" id="KW-1185">Reference proteome</keyword>
<sequence length="211" mass="23598">MMPIDIFLSFFGICVLLALAPGPDNIFVLLQSALYGTRVGLVIVLGLCSGLFFHTFLVTVGVAEFISKSETAFLILRVVGACYLLYLAYLTIKSKPMQIEVQEGDDNTQPKMNLWQYYRRGIFMNATNPKVTLFFFAFLPQFLYSKTIPQAQQLISLAAIFMLATLLTFGSIAVFSGYFGRMLKQSVKAQQVLNIITVVVFVGLAVKLFWQ</sequence>
<evidence type="ECO:0000256" key="6">
    <source>
        <dbReference type="SAM" id="Phobius"/>
    </source>
</evidence>
<name>A0A7Y4LA62_9BURK</name>
<dbReference type="Proteomes" id="UP000541421">
    <property type="component" value="Unassembled WGS sequence"/>
</dbReference>
<evidence type="ECO:0000256" key="2">
    <source>
        <dbReference type="ARBA" id="ARBA00022475"/>
    </source>
</evidence>
<feature type="transmembrane region" description="Helical" evidence="6">
    <location>
        <begin position="72"/>
        <end position="92"/>
    </location>
</feature>
<dbReference type="PIRSF" id="PIRSF006324">
    <property type="entry name" value="LeuE"/>
    <property type="match status" value="1"/>
</dbReference>
<feature type="transmembrane region" description="Helical" evidence="6">
    <location>
        <begin position="155"/>
        <end position="180"/>
    </location>
</feature>
<evidence type="ECO:0000256" key="1">
    <source>
        <dbReference type="ARBA" id="ARBA00004651"/>
    </source>
</evidence>
<feature type="transmembrane region" description="Helical" evidence="6">
    <location>
        <begin position="42"/>
        <end position="66"/>
    </location>
</feature>